<evidence type="ECO:0000313" key="1">
    <source>
        <dbReference type="EMBL" id="KAJ3662102.1"/>
    </source>
</evidence>
<comment type="caution">
    <text evidence="1">The sequence shown here is derived from an EMBL/GenBank/DDBJ whole genome shotgun (WGS) entry which is preliminary data.</text>
</comment>
<gene>
    <name evidence="1" type="ORF">Zmor_006461</name>
</gene>
<dbReference type="AlphaFoldDB" id="A0AA38ISD3"/>
<organism evidence="1 2">
    <name type="scientific">Zophobas morio</name>
    <dbReference type="NCBI Taxonomy" id="2755281"/>
    <lineage>
        <taxon>Eukaryota</taxon>
        <taxon>Metazoa</taxon>
        <taxon>Ecdysozoa</taxon>
        <taxon>Arthropoda</taxon>
        <taxon>Hexapoda</taxon>
        <taxon>Insecta</taxon>
        <taxon>Pterygota</taxon>
        <taxon>Neoptera</taxon>
        <taxon>Endopterygota</taxon>
        <taxon>Coleoptera</taxon>
        <taxon>Polyphaga</taxon>
        <taxon>Cucujiformia</taxon>
        <taxon>Tenebrionidae</taxon>
        <taxon>Zophobas</taxon>
    </lineage>
</organism>
<sequence>MFDFLFYFYSKYSQNNADSNGMDLTRLYFFHRPDFTACSRRWFLFKQHIVLVERPPSPLLGLFWSTHRNSASRVFFSERRPAAVTDDESPIIAAHTRKPIGAVPGRRMGLFRNNTIMY</sequence>
<accession>A0AA38ISD3</accession>
<protein>
    <submittedName>
        <fullName evidence="1">Uncharacterized protein</fullName>
    </submittedName>
</protein>
<evidence type="ECO:0000313" key="2">
    <source>
        <dbReference type="Proteomes" id="UP001168821"/>
    </source>
</evidence>
<dbReference type="EMBL" id="JALNTZ010000002">
    <property type="protein sequence ID" value="KAJ3662102.1"/>
    <property type="molecule type" value="Genomic_DNA"/>
</dbReference>
<keyword evidence="2" id="KW-1185">Reference proteome</keyword>
<dbReference type="Proteomes" id="UP001168821">
    <property type="component" value="Unassembled WGS sequence"/>
</dbReference>
<proteinExistence type="predicted"/>
<name>A0AA38ISD3_9CUCU</name>
<reference evidence="1" key="1">
    <citation type="journal article" date="2023" name="G3 (Bethesda)">
        <title>Whole genome assemblies of Zophobas morio and Tenebrio molitor.</title>
        <authorList>
            <person name="Kaur S."/>
            <person name="Stinson S.A."/>
            <person name="diCenzo G.C."/>
        </authorList>
    </citation>
    <scope>NUCLEOTIDE SEQUENCE</scope>
    <source>
        <strain evidence="1">QUZm001</strain>
    </source>
</reference>